<accession>A0A7C4BCE9</accession>
<name>A0A7C4BCE9_9CREN</name>
<evidence type="ECO:0000256" key="1">
    <source>
        <dbReference type="SAM" id="MobiDB-lite"/>
    </source>
</evidence>
<organism evidence="3">
    <name type="scientific">Ignisphaera aggregans</name>
    <dbReference type="NCBI Taxonomy" id="334771"/>
    <lineage>
        <taxon>Archaea</taxon>
        <taxon>Thermoproteota</taxon>
        <taxon>Thermoprotei</taxon>
        <taxon>Desulfurococcales</taxon>
        <taxon>Desulfurococcaceae</taxon>
        <taxon>Ignisphaera</taxon>
    </lineage>
</organism>
<comment type="caution">
    <text evidence="3">The sequence shown here is derived from an EMBL/GenBank/DDBJ whole genome shotgun (WGS) entry which is preliminary data.</text>
</comment>
<reference evidence="3" key="1">
    <citation type="journal article" date="2020" name="mSystems">
        <title>Genome- and Community-Level Interaction Insights into Carbon Utilization and Element Cycling Functions of Hydrothermarchaeota in Hydrothermal Sediment.</title>
        <authorList>
            <person name="Zhou Z."/>
            <person name="Liu Y."/>
            <person name="Xu W."/>
            <person name="Pan J."/>
            <person name="Luo Z.H."/>
            <person name="Li M."/>
        </authorList>
    </citation>
    <scope>NUCLEOTIDE SEQUENCE [LARGE SCALE GENOMIC DNA]</scope>
    <source>
        <strain evidence="3">SpSt-732</strain>
    </source>
</reference>
<dbReference type="InterPro" id="IPR036291">
    <property type="entry name" value="NAD(P)-bd_dom_sf"/>
</dbReference>
<feature type="region of interest" description="Disordered" evidence="1">
    <location>
        <begin position="72"/>
        <end position="101"/>
    </location>
</feature>
<dbReference type="AlphaFoldDB" id="A0A7C4BCE9"/>
<evidence type="ECO:0000313" key="3">
    <source>
        <dbReference type="EMBL" id="HGI87894.1"/>
    </source>
</evidence>
<dbReference type="EMBL" id="DTFF01000048">
    <property type="protein sequence ID" value="HGI87894.1"/>
    <property type="molecule type" value="Genomic_DNA"/>
</dbReference>
<evidence type="ECO:0000259" key="2">
    <source>
        <dbReference type="Pfam" id="PF16363"/>
    </source>
</evidence>
<dbReference type="InterPro" id="IPR016040">
    <property type="entry name" value="NAD(P)-bd_dom"/>
</dbReference>
<protein>
    <submittedName>
        <fullName evidence="3">NAD-dependent epimerase/dehydratase family protein</fullName>
    </submittedName>
</protein>
<feature type="domain" description="NAD(P)-binding" evidence="2">
    <location>
        <begin position="21"/>
        <end position="90"/>
    </location>
</feature>
<dbReference type="Pfam" id="PF16363">
    <property type="entry name" value="GDP_Man_Dehyd"/>
    <property type="match status" value="1"/>
</dbReference>
<gene>
    <name evidence="3" type="ORF">ENV14_05870</name>
</gene>
<dbReference type="Gene3D" id="3.40.50.720">
    <property type="entry name" value="NAD(P)-binding Rossmann-like Domain"/>
    <property type="match status" value="1"/>
</dbReference>
<proteinExistence type="predicted"/>
<dbReference type="SUPFAM" id="SSF51735">
    <property type="entry name" value="NAD(P)-binding Rossmann-fold domains"/>
    <property type="match status" value="1"/>
</dbReference>
<sequence length="101" mass="10805">MVLSRRLLGRLMLTSLPFTDVAKSVEKPDLYFDVDAKGTYNVAKACEWVSVPASTSTCAVYGESVKLPIAENHPVEPKSPYSATKATGEACDNKSASKAHG</sequence>